<keyword evidence="3" id="KW-1185">Reference proteome</keyword>
<feature type="compositionally biased region" description="Basic and acidic residues" evidence="1">
    <location>
        <begin position="49"/>
        <end position="60"/>
    </location>
</feature>
<evidence type="ECO:0000313" key="2">
    <source>
        <dbReference type="EMBL" id="EFU31560.1"/>
    </source>
</evidence>
<feature type="region of interest" description="Disordered" evidence="1">
    <location>
        <begin position="41"/>
        <end position="77"/>
    </location>
</feature>
<reference evidence="2 3" key="1">
    <citation type="submission" date="2010-10" db="EMBL/GenBank/DDBJ databases">
        <authorList>
            <person name="Muzny D."/>
            <person name="Qin X."/>
            <person name="Deng J."/>
            <person name="Jiang H."/>
            <person name="Liu Y."/>
            <person name="Qu J."/>
            <person name="Song X.-Z."/>
            <person name="Zhang L."/>
            <person name="Thornton R."/>
            <person name="Coyle M."/>
            <person name="Francisco L."/>
            <person name="Jackson L."/>
            <person name="Javaid M."/>
            <person name="Korchina V."/>
            <person name="Kovar C."/>
            <person name="Mata R."/>
            <person name="Mathew T."/>
            <person name="Ngo R."/>
            <person name="Nguyen L."/>
            <person name="Nguyen N."/>
            <person name="Okwuonu G."/>
            <person name="Ongeri F."/>
            <person name="Pham C."/>
            <person name="Simmons D."/>
            <person name="Wilczek-Boney K."/>
            <person name="Hale W."/>
            <person name="Jakkamsetti A."/>
            <person name="Pham P."/>
            <person name="Ruth R."/>
            <person name="San Lucas F."/>
            <person name="Warren J."/>
            <person name="Zhang J."/>
            <person name="Zhao Z."/>
            <person name="Zhou C."/>
            <person name="Zhu D."/>
            <person name="Lee S."/>
            <person name="Bess C."/>
            <person name="Blankenburg K."/>
            <person name="Forbes L."/>
            <person name="Fu Q."/>
            <person name="Gubbala S."/>
            <person name="Hirani K."/>
            <person name="Jayaseelan J.C."/>
            <person name="Lara F."/>
            <person name="Munidasa M."/>
            <person name="Palculict T."/>
            <person name="Patil S."/>
            <person name="Pu L.-L."/>
            <person name="Saada N."/>
            <person name="Tang L."/>
            <person name="Weissenberger G."/>
            <person name="Zhu Y."/>
            <person name="Hemphill L."/>
            <person name="Shang Y."/>
            <person name="Youmans B."/>
            <person name="Ayvaz T."/>
            <person name="Ross M."/>
            <person name="Santibanez J."/>
            <person name="Aqrawi P."/>
            <person name="Gross S."/>
            <person name="Joshi V."/>
            <person name="Fowler G."/>
            <person name="Nazareth L."/>
            <person name="Reid J."/>
            <person name="Worley K."/>
            <person name="Petrosino J."/>
            <person name="Highlander S."/>
            <person name="Gibbs R."/>
        </authorList>
    </citation>
    <scope>NUCLEOTIDE SEQUENCE [LARGE SCALE GENOMIC DNA]</scope>
    <source>
        <strain evidence="2 3">ATCC 33574</strain>
    </source>
</reference>
<gene>
    <name evidence="2" type="ORF">HMPREF6485_0487</name>
</gene>
<dbReference type="AlphaFoldDB" id="E6K4I7"/>
<dbReference type="HOGENOM" id="CLU_2635086_0_0_10"/>
<name>E6K4I7_9BACT</name>
<evidence type="ECO:0000313" key="3">
    <source>
        <dbReference type="Proteomes" id="UP000003112"/>
    </source>
</evidence>
<evidence type="ECO:0000256" key="1">
    <source>
        <dbReference type="SAM" id="MobiDB-lite"/>
    </source>
</evidence>
<dbReference type="EMBL" id="AEPD01000011">
    <property type="protein sequence ID" value="EFU31560.1"/>
    <property type="molecule type" value="Genomic_DNA"/>
</dbReference>
<accession>E6K4I7</accession>
<feature type="compositionally biased region" description="Basic and acidic residues" evidence="1">
    <location>
        <begin position="67"/>
        <end position="77"/>
    </location>
</feature>
<organism evidence="2 3">
    <name type="scientific">Segatella buccae ATCC 33574</name>
    <dbReference type="NCBI Taxonomy" id="873513"/>
    <lineage>
        <taxon>Bacteria</taxon>
        <taxon>Pseudomonadati</taxon>
        <taxon>Bacteroidota</taxon>
        <taxon>Bacteroidia</taxon>
        <taxon>Bacteroidales</taxon>
        <taxon>Prevotellaceae</taxon>
        <taxon>Segatella</taxon>
    </lineage>
</organism>
<comment type="caution">
    <text evidence="2">The sequence shown here is derived from an EMBL/GenBank/DDBJ whole genome shotgun (WGS) entry which is preliminary data.</text>
</comment>
<dbReference type="Proteomes" id="UP000003112">
    <property type="component" value="Unassembled WGS sequence"/>
</dbReference>
<protein>
    <submittedName>
        <fullName evidence="2">Uncharacterized protein</fullName>
    </submittedName>
</protein>
<sequence>MVPEGRIVRSIKELEKALQCVSPWVLQRGGKWLSEVGKSRNAWSFGPNDHAKGPHLEARLGRARSPKRPDGKAKEAL</sequence>
<proteinExistence type="predicted"/>